<evidence type="ECO:0000256" key="1">
    <source>
        <dbReference type="ARBA" id="ARBA00023015"/>
    </source>
</evidence>
<keyword evidence="2" id="KW-0804">Transcription</keyword>
<evidence type="ECO:0000313" key="4">
    <source>
        <dbReference type="EMBL" id="GHE64412.1"/>
    </source>
</evidence>
<dbReference type="InterPro" id="IPR002818">
    <property type="entry name" value="DJ-1/PfpI"/>
</dbReference>
<dbReference type="InterPro" id="IPR052158">
    <property type="entry name" value="INH-QAR"/>
</dbReference>
<dbReference type="Gene3D" id="1.10.10.60">
    <property type="entry name" value="Homeodomain-like"/>
    <property type="match status" value="1"/>
</dbReference>
<dbReference type="PROSITE" id="PS01124">
    <property type="entry name" value="HTH_ARAC_FAMILY_2"/>
    <property type="match status" value="1"/>
</dbReference>
<dbReference type="Pfam" id="PF01965">
    <property type="entry name" value="DJ-1_PfpI"/>
    <property type="match status" value="1"/>
</dbReference>
<dbReference type="RefSeq" id="WP_229925730.1">
    <property type="nucleotide sequence ID" value="NZ_BNBT01000051.1"/>
</dbReference>
<gene>
    <name evidence="4" type="ORF">GCM10018785_36600</name>
</gene>
<comment type="caution">
    <text evidence="4">The sequence shown here is derived from an EMBL/GenBank/DDBJ whole genome shotgun (WGS) entry which is preliminary data.</text>
</comment>
<dbReference type="Gene3D" id="3.40.50.880">
    <property type="match status" value="1"/>
</dbReference>
<dbReference type="GO" id="GO:0043565">
    <property type="term" value="F:sequence-specific DNA binding"/>
    <property type="evidence" value="ECO:0007669"/>
    <property type="project" value="InterPro"/>
</dbReference>
<dbReference type="InterPro" id="IPR029062">
    <property type="entry name" value="Class_I_gatase-like"/>
</dbReference>
<proteinExistence type="predicted"/>
<dbReference type="SUPFAM" id="SSF52317">
    <property type="entry name" value="Class I glutamine amidotransferase-like"/>
    <property type="match status" value="1"/>
</dbReference>
<dbReference type="EMBL" id="BNBT01000051">
    <property type="protein sequence ID" value="GHE64412.1"/>
    <property type="molecule type" value="Genomic_DNA"/>
</dbReference>
<name>A0A919DNV8_9ACTN</name>
<sequence>MSPLRVSVLAYPGCFASEVFGVLDLLTMAGHVAAARGADGPSYETSVVSPRRRVFASGGTRVDVAAVRPADMLLVPGFALSPALDLDAVLAGLGPETAVLRAQAASGAAVVSICVGAFLLAEAGLLRDREATTSWLYADRFGRRYADVRLRPERLVVTDRGVTTTAAFSAMYDFALRLVRDHDGPGVARATARVALLDDARSTQSAYVDPALLPAVGSGFSLRVRRWLDQNLAVRYDLPALARAFGVSPRTMLRRFKGETGETPLTYLHTARVRRARLLLETTDRTVASVAAAVGYGDAGAFSTVFTRHTGRRPSAYRTAFRRCDDRGE</sequence>
<protein>
    <submittedName>
        <fullName evidence="4">Transcriptional regulator, AraC family protein</fullName>
    </submittedName>
</protein>
<dbReference type="Proteomes" id="UP000608024">
    <property type="component" value="Unassembled WGS sequence"/>
</dbReference>
<keyword evidence="5" id="KW-1185">Reference proteome</keyword>
<dbReference type="InterPro" id="IPR009057">
    <property type="entry name" value="Homeodomain-like_sf"/>
</dbReference>
<dbReference type="SMART" id="SM00342">
    <property type="entry name" value="HTH_ARAC"/>
    <property type="match status" value="1"/>
</dbReference>
<evidence type="ECO:0000313" key="5">
    <source>
        <dbReference type="Proteomes" id="UP000608024"/>
    </source>
</evidence>
<dbReference type="InterPro" id="IPR018060">
    <property type="entry name" value="HTH_AraC"/>
</dbReference>
<evidence type="ECO:0000259" key="3">
    <source>
        <dbReference type="PROSITE" id="PS01124"/>
    </source>
</evidence>
<reference evidence="4" key="2">
    <citation type="submission" date="2020-09" db="EMBL/GenBank/DDBJ databases">
        <authorList>
            <person name="Sun Q."/>
            <person name="Ohkuma M."/>
        </authorList>
    </citation>
    <scope>NUCLEOTIDE SEQUENCE</scope>
    <source>
        <strain evidence="4">JCM 4784</strain>
    </source>
</reference>
<dbReference type="SUPFAM" id="SSF46689">
    <property type="entry name" value="Homeodomain-like"/>
    <property type="match status" value="2"/>
</dbReference>
<dbReference type="Pfam" id="PF12833">
    <property type="entry name" value="HTH_18"/>
    <property type="match status" value="1"/>
</dbReference>
<organism evidence="4 5">
    <name type="scientific">Streptomyces longispororuber</name>
    <dbReference type="NCBI Taxonomy" id="68230"/>
    <lineage>
        <taxon>Bacteria</taxon>
        <taxon>Bacillati</taxon>
        <taxon>Actinomycetota</taxon>
        <taxon>Actinomycetes</taxon>
        <taxon>Kitasatosporales</taxon>
        <taxon>Streptomycetaceae</taxon>
        <taxon>Streptomyces</taxon>
    </lineage>
</organism>
<accession>A0A919DNV8</accession>
<reference evidence="4" key="1">
    <citation type="journal article" date="2014" name="Int. J. Syst. Evol. Microbiol.">
        <title>Complete genome sequence of Corynebacterium casei LMG S-19264T (=DSM 44701T), isolated from a smear-ripened cheese.</title>
        <authorList>
            <consortium name="US DOE Joint Genome Institute (JGI-PGF)"/>
            <person name="Walter F."/>
            <person name="Albersmeier A."/>
            <person name="Kalinowski J."/>
            <person name="Ruckert C."/>
        </authorList>
    </citation>
    <scope>NUCLEOTIDE SEQUENCE</scope>
    <source>
        <strain evidence="4">JCM 4784</strain>
    </source>
</reference>
<dbReference type="PANTHER" id="PTHR43130">
    <property type="entry name" value="ARAC-FAMILY TRANSCRIPTIONAL REGULATOR"/>
    <property type="match status" value="1"/>
</dbReference>
<feature type="domain" description="HTH araC/xylS-type" evidence="3">
    <location>
        <begin position="222"/>
        <end position="320"/>
    </location>
</feature>
<dbReference type="GO" id="GO:0003700">
    <property type="term" value="F:DNA-binding transcription factor activity"/>
    <property type="evidence" value="ECO:0007669"/>
    <property type="project" value="InterPro"/>
</dbReference>
<keyword evidence="1" id="KW-0805">Transcription regulation</keyword>
<dbReference type="PANTHER" id="PTHR43130:SF11">
    <property type="entry name" value="TRANSCRIPTIONAL REGULATORY PROTEIN"/>
    <property type="match status" value="1"/>
</dbReference>
<dbReference type="AlphaFoldDB" id="A0A919DNV8"/>
<evidence type="ECO:0000256" key="2">
    <source>
        <dbReference type="ARBA" id="ARBA00023163"/>
    </source>
</evidence>